<dbReference type="InterPro" id="IPR011333">
    <property type="entry name" value="SKP1/BTB/POZ_sf"/>
</dbReference>
<dbReference type="GO" id="GO:0005829">
    <property type="term" value="C:cytosol"/>
    <property type="evidence" value="ECO:0007669"/>
    <property type="project" value="TreeGrafter"/>
</dbReference>
<name>A0A0C9QPA7_9HYME</name>
<dbReference type="InterPro" id="IPR000210">
    <property type="entry name" value="BTB/POZ_dom"/>
</dbReference>
<protein>
    <submittedName>
        <fullName evidence="2">BTBD3 protein</fullName>
    </submittedName>
</protein>
<dbReference type="PANTHER" id="PTHR45774:SF4">
    <property type="entry name" value="AXUNDEAD, ISOFORM F"/>
    <property type="match status" value="1"/>
</dbReference>
<evidence type="ECO:0000259" key="1">
    <source>
        <dbReference type="PROSITE" id="PS50097"/>
    </source>
</evidence>
<dbReference type="CDD" id="cd18186">
    <property type="entry name" value="BTB_POZ_ZBTB_KLHL-like"/>
    <property type="match status" value="1"/>
</dbReference>
<dbReference type="AlphaFoldDB" id="A0A0C9QPA7"/>
<dbReference type="SMART" id="SM00225">
    <property type="entry name" value="BTB"/>
    <property type="match status" value="1"/>
</dbReference>
<dbReference type="SUPFAM" id="SSF54695">
    <property type="entry name" value="POZ domain"/>
    <property type="match status" value="1"/>
</dbReference>
<dbReference type="PROSITE" id="PS50097">
    <property type="entry name" value="BTB"/>
    <property type="match status" value="1"/>
</dbReference>
<dbReference type="Gene3D" id="3.30.710.10">
    <property type="entry name" value="Potassium Channel Kv1.1, Chain A"/>
    <property type="match status" value="1"/>
</dbReference>
<dbReference type="PANTHER" id="PTHR45774">
    <property type="entry name" value="BTB/POZ DOMAIN-CONTAINING"/>
    <property type="match status" value="1"/>
</dbReference>
<feature type="domain" description="BTB" evidence="1">
    <location>
        <begin position="24"/>
        <end position="95"/>
    </location>
</feature>
<dbReference type="EMBL" id="GBYB01002522">
    <property type="protein sequence ID" value="JAG72289.1"/>
    <property type="molecule type" value="Transcribed_RNA"/>
</dbReference>
<dbReference type="Pfam" id="PF00651">
    <property type="entry name" value="BTB"/>
    <property type="match status" value="1"/>
</dbReference>
<sequence>MFCKRMPNSKERRMRLLQDDQHLTDCEFLVGDSPDKEPQRFRCHKMILASASEVFERMFYSEFNVDGPVRITEVDAKSFERFLRYVYIYEIDTEEFLSLKELGELLYLADKYMMQDLTDELVKHLKHKHNWTIGDVWPMFDLACLYENLPLLLLCYEEITKYVETLLSIDSFYELNVNHLKRVVILVSQQPHISTKFLLQKLEEYGRQNKLHENRESEQFYKLVEAACLLDFNKLSRADYKSGPAQSYLFNNK</sequence>
<accession>A0A0C9QPA7</accession>
<gene>
    <name evidence="2" type="primary">BTBD3</name>
    <name evidence="2" type="ORF">g.7426</name>
</gene>
<organism evidence="2">
    <name type="scientific">Fopius arisanus</name>
    <dbReference type="NCBI Taxonomy" id="64838"/>
    <lineage>
        <taxon>Eukaryota</taxon>
        <taxon>Metazoa</taxon>
        <taxon>Ecdysozoa</taxon>
        <taxon>Arthropoda</taxon>
        <taxon>Hexapoda</taxon>
        <taxon>Insecta</taxon>
        <taxon>Pterygota</taxon>
        <taxon>Neoptera</taxon>
        <taxon>Endopterygota</taxon>
        <taxon>Hymenoptera</taxon>
        <taxon>Apocrita</taxon>
        <taxon>Ichneumonoidea</taxon>
        <taxon>Braconidae</taxon>
        <taxon>Opiinae</taxon>
        <taxon>Fopius</taxon>
    </lineage>
</organism>
<proteinExistence type="predicted"/>
<dbReference type="GO" id="GO:0022008">
    <property type="term" value="P:neurogenesis"/>
    <property type="evidence" value="ECO:0007669"/>
    <property type="project" value="TreeGrafter"/>
</dbReference>
<reference evidence="2" key="1">
    <citation type="submission" date="2015-01" db="EMBL/GenBank/DDBJ databases">
        <title>Transcriptome Assembly of Fopius arisanus.</title>
        <authorList>
            <person name="Geib S."/>
        </authorList>
    </citation>
    <scope>NUCLEOTIDE SEQUENCE</scope>
</reference>
<evidence type="ECO:0000313" key="2">
    <source>
        <dbReference type="EMBL" id="JAG72289.1"/>
    </source>
</evidence>